<dbReference type="Gene3D" id="1.20.140.10">
    <property type="entry name" value="Butyryl-CoA Dehydrogenase, subunit A, domain 3"/>
    <property type="match status" value="1"/>
</dbReference>
<evidence type="ECO:0000313" key="10">
    <source>
        <dbReference type="EMBL" id="CAB4812732.1"/>
    </source>
</evidence>
<reference evidence="12" key="1">
    <citation type="submission" date="2020-05" db="EMBL/GenBank/DDBJ databases">
        <authorList>
            <person name="Chiriac C."/>
            <person name="Salcher M."/>
            <person name="Ghai R."/>
            <person name="Kavagutti S V."/>
        </authorList>
    </citation>
    <scope>NUCLEOTIDE SEQUENCE</scope>
</reference>
<evidence type="ECO:0000256" key="4">
    <source>
        <dbReference type="ARBA" id="ARBA00022827"/>
    </source>
</evidence>
<name>A0A6J7NM77_9ZZZZ</name>
<dbReference type="EMBL" id="CAEZYR010000101">
    <property type="protein sequence ID" value="CAB4759828.1"/>
    <property type="molecule type" value="Genomic_DNA"/>
</dbReference>
<protein>
    <submittedName>
        <fullName evidence="12">Unannotated protein</fullName>
    </submittedName>
</protein>
<dbReference type="PANTHER" id="PTHR43292:SF3">
    <property type="entry name" value="ACYL-COA DEHYDROGENASE FADE29"/>
    <property type="match status" value="1"/>
</dbReference>
<gene>
    <name evidence="9" type="ORF">UFOPK2754_02331</name>
    <name evidence="10" type="ORF">UFOPK3139_00107</name>
    <name evidence="11" type="ORF">UFOPK3543_01195</name>
    <name evidence="12" type="ORF">UFOPK3967_01214</name>
</gene>
<evidence type="ECO:0000313" key="12">
    <source>
        <dbReference type="EMBL" id="CAB4994226.1"/>
    </source>
</evidence>
<proteinExistence type="inferred from homology"/>
<keyword evidence="3" id="KW-0285">Flavoprotein</keyword>
<dbReference type="Gene3D" id="2.40.110.10">
    <property type="entry name" value="Butyryl-CoA Dehydrogenase, subunit A, domain 2"/>
    <property type="match status" value="1"/>
</dbReference>
<keyword evidence="4" id="KW-0274">FAD</keyword>
<dbReference type="InterPro" id="IPR046373">
    <property type="entry name" value="Acyl-CoA_Oxase/DH_mid-dom_sf"/>
</dbReference>
<evidence type="ECO:0000259" key="7">
    <source>
        <dbReference type="Pfam" id="PF02770"/>
    </source>
</evidence>
<comment type="cofactor">
    <cofactor evidence="1">
        <name>FAD</name>
        <dbReference type="ChEBI" id="CHEBI:57692"/>
    </cofactor>
</comment>
<dbReference type="SUPFAM" id="SSF56645">
    <property type="entry name" value="Acyl-CoA dehydrogenase NM domain-like"/>
    <property type="match status" value="1"/>
</dbReference>
<dbReference type="GO" id="GO:0016627">
    <property type="term" value="F:oxidoreductase activity, acting on the CH-CH group of donors"/>
    <property type="evidence" value="ECO:0007669"/>
    <property type="project" value="InterPro"/>
</dbReference>
<feature type="domain" description="Acyl-CoA oxidase/dehydrogenase middle" evidence="7">
    <location>
        <begin position="128"/>
        <end position="214"/>
    </location>
</feature>
<dbReference type="Pfam" id="PF00441">
    <property type="entry name" value="Acyl-CoA_dh_1"/>
    <property type="match status" value="1"/>
</dbReference>
<feature type="domain" description="Acyl-CoA dehydrogenase/oxidase C-terminal" evidence="6">
    <location>
        <begin position="235"/>
        <end position="401"/>
    </location>
</feature>
<evidence type="ECO:0000313" key="11">
    <source>
        <dbReference type="EMBL" id="CAB4906727.1"/>
    </source>
</evidence>
<organism evidence="12">
    <name type="scientific">freshwater metagenome</name>
    <dbReference type="NCBI Taxonomy" id="449393"/>
    <lineage>
        <taxon>unclassified sequences</taxon>
        <taxon>metagenomes</taxon>
        <taxon>ecological metagenomes</taxon>
    </lineage>
</organism>
<dbReference type="Gene3D" id="1.10.540.10">
    <property type="entry name" value="Acyl-CoA dehydrogenase/oxidase, N-terminal domain"/>
    <property type="match status" value="1"/>
</dbReference>
<dbReference type="PANTHER" id="PTHR43292">
    <property type="entry name" value="ACYL-COA DEHYDROGENASE"/>
    <property type="match status" value="1"/>
</dbReference>
<dbReference type="GO" id="GO:0050660">
    <property type="term" value="F:flavin adenine dinucleotide binding"/>
    <property type="evidence" value="ECO:0007669"/>
    <property type="project" value="InterPro"/>
</dbReference>
<dbReference type="AlphaFoldDB" id="A0A6J7NM77"/>
<dbReference type="GO" id="GO:0005886">
    <property type="term" value="C:plasma membrane"/>
    <property type="evidence" value="ECO:0007669"/>
    <property type="project" value="TreeGrafter"/>
</dbReference>
<dbReference type="EMBL" id="CAFABA010000002">
    <property type="protein sequence ID" value="CAB4812732.1"/>
    <property type="molecule type" value="Genomic_DNA"/>
</dbReference>
<evidence type="ECO:0000256" key="2">
    <source>
        <dbReference type="ARBA" id="ARBA00009347"/>
    </source>
</evidence>
<dbReference type="InterPro" id="IPR006091">
    <property type="entry name" value="Acyl-CoA_Oxase/DH_mid-dom"/>
</dbReference>
<feature type="domain" description="Acyl-CoA dehydrogenase/oxidase N-terminal" evidence="8">
    <location>
        <begin position="40"/>
        <end position="124"/>
    </location>
</feature>
<evidence type="ECO:0000313" key="9">
    <source>
        <dbReference type="EMBL" id="CAB4759828.1"/>
    </source>
</evidence>
<dbReference type="EMBL" id="CAFBMH010000035">
    <property type="protein sequence ID" value="CAB4906727.1"/>
    <property type="molecule type" value="Genomic_DNA"/>
</dbReference>
<evidence type="ECO:0000256" key="5">
    <source>
        <dbReference type="ARBA" id="ARBA00023002"/>
    </source>
</evidence>
<dbReference type="InterPro" id="IPR009075">
    <property type="entry name" value="AcylCo_DH/oxidase_C"/>
</dbReference>
<dbReference type="EMBL" id="CAFBOS010000062">
    <property type="protein sequence ID" value="CAB4994226.1"/>
    <property type="molecule type" value="Genomic_DNA"/>
</dbReference>
<dbReference type="Pfam" id="PF02771">
    <property type="entry name" value="Acyl-CoA_dh_N"/>
    <property type="match status" value="1"/>
</dbReference>
<comment type="similarity">
    <text evidence="2">Belongs to the acyl-CoA dehydrogenase family.</text>
</comment>
<dbReference type="InterPro" id="IPR013786">
    <property type="entry name" value="AcylCoA_DH/ox_N"/>
</dbReference>
<dbReference type="SUPFAM" id="SSF47203">
    <property type="entry name" value="Acyl-CoA dehydrogenase C-terminal domain-like"/>
    <property type="match status" value="1"/>
</dbReference>
<accession>A0A6J7NM77</accession>
<dbReference type="InterPro" id="IPR036250">
    <property type="entry name" value="AcylCo_DH-like_C"/>
</dbReference>
<evidence type="ECO:0000256" key="3">
    <source>
        <dbReference type="ARBA" id="ARBA00022630"/>
    </source>
</evidence>
<dbReference type="Pfam" id="PF02770">
    <property type="entry name" value="Acyl-CoA_dh_M"/>
    <property type="match status" value="1"/>
</dbReference>
<dbReference type="InterPro" id="IPR037069">
    <property type="entry name" value="AcylCoA_DH/ox_N_sf"/>
</dbReference>
<evidence type="ECO:0000256" key="1">
    <source>
        <dbReference type="ARBA" id="ARBA00001974"/>
    </source>
</evidence>
<sequence length="408" mass="45301">MDVSYPEHAVAFGAEVHAWLVANLPAGWFGDGFTMPAAARKRFFEEEWPKRMYDGGWICASWPTEYGGRGLDLMESVALAEEFARANAPLRVSSLGELLVGPTILRWGTEDQKQEFLPQILKGEIIWCQGFSEPASGSDLASLACEGVIEGDEIVVTGEKIWTSEAEDSDYIFILVRTSPDKPRHAGISFLLMPMRQPGVEVIAKPQPDGSRGFNKVVFTGARCPLVNVVGEIDNGWRVAMTTLGFERGTSATTGYHRFRTEREEMFESARRNGAAKDPRVRQRLAQSWIVTEIMRVHGYRSLTNVLLDRNEPGLEMTHKVFWSDYSQWSTKLAIDLLGMNGQILTGADTDVRPGSVGLGTRPQMFEYPASPLQQSFFFARGESIYGGTSEIQRNLIAERALGLPKGP</sequence>
<dbReference type="InterPro" id="IPR009100">
    <property type="entry name" value="AcylCoA_DH/oxidase_NM_dom_sf"/>
</dbReference>
<keyword evidence="5" id="KW-0560">Oxidoreductase</keyword>
<dbReference type="InterPro" id="IPR052161">
    <property type="entry name" value="Mycobact_Acyl-CoA_DH"/>
</dbReference>
<evidence type="ECO:0000259" key="6">
    <source>
        <dbReference type="Pfam" id="PF00441"/>
    </source>
</evidence>
<evidence type="ECO:0000259" key="8">
    <source>
        <dbReference type="Pfam" id="PF02771"/>
    </source>
</evidence>